<gene>
    <name evidence="1" type="ORF">BW143_07635</name>
</gene>
<dbReference type="RefSeq" id="WP_076760033.1">
    <property type="nucleotide sequence ID" value="NZ_JARMMH010000011.1"/>
</dbReference>
<dbReference type="NCBIfam" id="TIGR01655">
    <property type="entry name" value="yxeA_fam"/>
    <property type="match status" value="1"/>
</dbReference>
<evidence type="ECO:0008006" key="3">
    <source>
        <dbReference type="Google" id="ProtNLM"/>
    </source>
</evidence>
<name>A0A1R1S1U7_9BACI</name>
<dbReference type="Proteomes" id="UP000187367">
    <property type="component" value="Unassembled WGS sequence"/>
</dbReference>
<protein>
    <recommendedName>
        <fullName evidence="3">YxeA family protein</fullName>
    </recommendedName>
</protein>
<dbReference type="Pfam" id="PF06486">
    <property type="entry name" value="DUF1093"/>
    <property type="match status" value="1"/>
</dbReference>
<comment type="caution">
    <text evidence="1">The sequence shown here is derived from an EMBL/GenBank/DDBJ whole genome shotgun (WGS) entry which is preliminary data.</text>
</comment>
<dbReference type="AlphaFoldDB" id="A0A1R1S1U7"/>
<dbReference type="Gene3D" id="2.40.50.480">
    <property type="match status" value="1"/>
</dbReference>
<organism evidence="1 2">
    <name type="scientific">Bacillus swezeyi</name>
    <dbReference type="NCBI Taxonomy" id="1925020"/>
    <lineage>
        <taxon>Bacteria</taxon>
        <taxon>Bacillati</taxon>
        <taxon>Bacillota</taxon>
        <taxon>Bacilli</taxon>
        <taxon>Bacillales</taxon>
        <taxon>Bacillaceae</taxon>
        <taxon>Bacillus</taxon>
    </lineage>
</organism>
<dbReference type="PANTHER" id="PTHR36433">
    <property type="entry name" value="HYPOTHETICAL CYTOSOLIC PROTEIN"/>
    <property type="match status" value="1"/>
</dbReference>
<dbReference type="InterPro" id="IPR036166">
    <property type="entry name" value="YxeA-like_sf"/>
</dbReference>
<evidence type="ECO:0000313" key="2">
    <source>
        <dbReference type="Proteomes" id="UP000187367"/>
    </source>
</evidence>
<dbReference type="OrthoDB" id="8719215at2"/>
<proteinExistence type="predicted"/>
<sequence length="121" mass="13054">MRKPKMGLIAAVLIAVAAVFALQKLTGGLVPLADEVIQSFQQSEAYYVKTTDNAEMLGNGKYSYTLTGYDASGNKQQIKTEIDKKLHPGAFIKIYAAGAKGKGWVEVTKEEVPEGALAEME</sequence>
<accession>A0A1R1S1U7</accession>
<keyword evidence="2" id="KW-1185">Reference proteome</keyword>
<evidence type="ECO:0000313" key="1">
    <source>
        <dbReference type="EMBL" id="OMI07055.1"/>
    </source>
</evidence>
<accession>A0A1R1QQX8</accession>
<reference evidence="1 2" key="1">
    <citation type="submission" date="2017-01" db="EMBL/GenBank/DDBJ databases">
        <title>Bacillus phylogenomics.</title>
        <authorList>
            <person name="Dunlap C."/>
        </authorList>
    </citation>
    <scope>NUCLEOTIDE SEQUENCE [LARGE SCALE GENOMIC DNA]</scope>
    <source>
        <strain evidence="1 2">NRRL B-41282</strain>
    </source>
</reference>
<dbReference type="InterPro" id="IPR006542">
    <property type="entry name" value="DUF1093"/>
</dbReference>
<dbReference type="PANTHER" id="PTHR36433:SF2">
    <property type="entry name" value="YXEA FAMILY PROTEIN"/>
    <property type="match status" value="1"/>
</dbReference>
<dbReference type="SUPFAM" id="SSF159121">
    <property type="entry name" value="BC4932-like"/>
    <property type="match status" value="1"/>
</dbReference>
<dbReference type="EMBL" id="MTJL01000011">
    <property type="protein sequence ID" value="OMI07055.1"/>
    <property type="molecule type" value="Genomic_DNA"/>
</dbReference>